<dbReference type="PANTHER" id="PTHR23517:SF3">
    <property type="entry name" value="INTEGRAL MEMBRANE TRANSPORT PROTEIN"/>
    <property type="match status" value="1"/>
</dbReference>
<feature type="non-terminal residue" evidence="9">
    <location>
        <position position="203"/>
    </location>
</feature>
<sequence length="203" mass="22552">MKNRAKFNSRLLYLIAWCTDFILILLIFTVSRDLAVRGAGLLQMGLIGGIFSFFYAASSFVSGRLSDRVGSYRLIRIGVLGMMLTLVGSLFIPPTCWGYYASYFFHAVSVGMIFSPLIAALNQGRPANRAMRGISRSLIWFCLAWNLGLICGQTSGGWLFSFGRTYPIGLGLGLMHLNLIFVFLLRRNPASPFPDAEPLDEED</sequence>
<dbReference type="Pfam" id="PF07690">
    <property type="entry name" value="MFS_1"/>
    <property type="match status" value="1"/>
</dbReference>
<comment type="caution">
    <text evidence="9">The sequence shown here is derived from an EMBL/GenBank/DDBJ whole genome shotgun (WGS) entry which is preliminary data.</text>
</comment>
<evidence type="ECO:0000256" key="1">
    <source>
        <dbReference type="ARBA" id="ARBA00004651"/>
    </source>
</evidence>
<dbReference type="PROSITE" id="PS50850">
    <property type="entry name" value="MFS"/>
    <property type="match status" value="1"/>
</dbReference>
<keyword evidence="4 7" id="KW-0812">Transmembrane</keyword>
<evidence type="ECO:0000313" key="9">
    <source>
        <dbReference type="EMBL" id="KKK57885.1"/>
    </source>
</evidence>
<dbReference type="EMBL" id="LAZR01064254">
    <property type="protein sequence ID" value="KKK57885.1"/>
    <property type="molecule type" value="Genomic_DNA"/>
</dbReference>
<evidence type="ECO:0000256" key="3">
    <source>
        <dbReference type="ARBA" id="ARBA00022475"/>
    </source>
</evidence>
<accession>A0A0F8XAA2</accession>
<evidence type="ECO:0000256" key="6">
    <source>
        <dbReference type="ARBA" id="ARBA00023136"/>
    </source>
</evidence>
<reference evidence="9" key="1">
    <citation type="journal article" date="2015" name="Nature">
        <title>Complex archaea that bridge the gap between prokaryotes and eukaryotes.</title>
        <authorList>
            <person name="Spang A."/>
            <person name="Saw J.H."/>
            <person name="Jorgensen S.L."/>
            <person name="Zaremba-Niedzwiedzka K."/>
            <person name="Martijn J."/>
            <person name="Lind A.E."/>
            <person name="van Eijk R."/>
            <person name="Schleper C."/>
            <person name="Guy L."/>
            <person name="Ettema T.J."/>
        </authorList>
    </citation>
    <scope>NUCLEOTIDE SEQUENCE</scope>
</reference>
<gene>
    <name evidence="9" type="ORF">LCGC14_3049980</name>
</gene>
<dbReference type="SUPFAM" id="SSF103473">
    <property type="entry name" value="MFS general substrate transporter"/>
    <property type="match status" value="1"/>
</dbReference>
<evidence type="ECO:0000259" key="8">
    <source>
        <dbReference type="PROSITE" id="PS50850"/>
    </source>
</evidence>
<feature type="transmembrane region" description="Helical" evidence="7">
    <location>
        <begin position="42"/>
        <end position="62"/>
    </location>
</feature>
<dbReference type="InterPro" id="IPR011701">
    <property type="entry name" value="MFS"/>
</dbReference>
<evidence type="ECO:0000256" key="2">
    <source>
        <dbReference type="ARBA" id="ARBA00022448"/>
    </source>
</evidence>
<keyword evidence="3" id="KW-1003">Cell membrane</keyword>
<keyword evidence="6 7" id="KW-0472">Membrane</keyword>
<feature type="transmembrane region" description="Helical" evidence="7">
    <location>
        <begin position="138"/>
        <end position="160"/>
    </location>
</feature>
<evidence type="ECO:0000256" key="7">
    <source>
        <dbReference type="SAM" id="Phobius"/>
    </source>
</evidence>
<protein>
    <recommendedName>
        <fullName evidence="8">Major facilitator superfamily (MFS) profile domain-containing protein</fullName>
    </recommendedName>
</protein>
<feature type="transmembrane region" description="Helical" evidence="7">
    <location>
        <begin position="74"/>
        <end position="92"/>
    </location>
</feature>
<dbReference type="InterPro" id="IPR036259">
    <property type="entry name" value="MFS_trans_sf"/>
</dbReference>
<organism evidence="9">
    <name type="scientific">marine sediment metagenome</name>
    <dbReference type="NCBI Taxonomy" id="412755"/>
    <lineage>
        <taxon>unclassified sequences</taxon>
        <taxon>metagenomes</taxon>
        <taxon>ecological metagenomes</taxon>
    </lineage>
</organism>
<dbReference type="InterPro" id="IPR050171">
    <property type="entry name" value="MFS_Transporters"/>
</dbReference>
<dbReference type="AlphaFoldDB" id="A0A0F8XAA2"/>
<feature type="transmembrane region" description="Helical" evidence="7">
    <location>
        <begin position="166"/>
        <end position="185"/>
    </location>
</feature>
<evidence type="ECO:0000256" key="5">
    <source>
        <dbReference type="ARBA" id="ARBA00022989"/>
    </source>
</evidence>
<dbReference type="InterPro" id="IPR020846">
    <property type="entry name" value="MFS_dom"/>
</dbReference>
<dbReference type="PANTHER" id="PTHR23517">
    <property type="entry name" value="RESISTANCE PROTEIN MDTM, PUTATIVE-RELATED-RELATED"/>
    <property type="match status" value="1"/>
</dbReference>
<feature type="domain" description="Major facilitator superfamily (MFS) profile" evidence="8">
    <location>
        <begin position="1"/>
        <end position="203"/>
    </location>
</feature>
<evidence type="ECO:0000256" key="4">
    <source>
        <dbReference type="ARBA" id="ARBA00022692"/>
    </source>
</evidence>
<dbReference type="GO" id="GO:0022857">
    <property type="term" value="F:transmembrane transporter activity"/>
    <property type="evidence" value="ECO:0007669"/>
    <property type="project" value="InterPro"/>
</dbReference>
<keyword evidence="2" id="KW-0813">Transport</keyword>
<proteinExistence type="predicted"/>
<dbReference type="Gene3D" id="1.20.1250.20">
    <property type="entry name" value="MFS general substrate transporter like domains"/>
    <property type="match status" value="1"/>
</dbReference>
<feature type="transmembrane region" description="Helical" evidence="7">
    <location>
        <begin position="98"/>
        <end position="118"/>
    </location>
</feature>
<comment type="subcellular location">
    <subcellularLocation>
        <location evidence="1">Cell membrane</location>
        <topology evidence="1">Multi-pass membrane protein</topology>
    </subcellularLocation>
</comment>
<feature type="transmembrane region" description="Helical" evidence="7">
    <location>
        <begin position="12"/>
        <end position="30"/>
    </location>
</feature>
<name>A0A0F8XAA2_9ZZZZ</name>
<dbReference type="GO" id="GO:0005886">
    <property type="term" value="C:plasma membrane"/>
    <property type="evidence" value="ECO:0007669"/>
    <property type="project" value="UniProtKB-SubCell"/>
</dbReference>
<keyword evidence="5 7" id="KW-1133">Transmembrane helix</keyword>